<accession>A0AAV7SIP9</accession>
<evidence type="ECO:0000256" key="1">
    <source>
        <dbReference type="SAM" id="MobiDB-lite"/>
    </source>
</evidence>
<organism evidence="2 3">
    <name type="scientific">Pleurodeles waltl</name>
    <name type="common">Iberian ribbed newt</name>
    <dbReference type="NCBI Taxonomy" id="8319"/>
    <lineage>
        <taxon>Eukaryota</taxon>
        <taxon>Metazoa</taxon>
        <taxon>Chordata</taxon>
        <taxon>Craniata</taxon>
        <taxon>Vertebrata</taxon>
        <taxon>Euteleostomi</taxon>
        <taxon>Amphibia</taxon>
        <taxon>Batrachia</taxon>
        <taxon>Caudata</taxon>
        <taxon>Salamandroidea</taxon>
        <taxon>Salamandridae</taxon>
        <taxon>Pleurodelinae</taxon>
        <taxon>Pleurodeles</taxon>
    </lineage>
</organism>
<evidence type="ECO:0000313" key="3">
    <source>
        <dbReference type="Proteomes" id="UP001066276"/>
    </source>
</evidence>
<dbReference type="AlphaFoldDB" id="A0AAV7SIP9"/>
<feature type="compositionally biased region" description="Basic and acidic residues" evidence="1">
    <location>
        <begin position="115"/>
        <end position="124"/>
    </location>
</feature>
<gene>
    <name evidence="2" type="ORF">NDU88_004361</name>
</gene>
<sequence>MGCVAGYLITRLRTPQNQKRCSTPAAGTTTRPVAGATQTPKTNQGTRMSGFPRGLQKTTDSARGRGGREKCRQRGAGERRRGTREQELEQRGSPEDRRPTLGKEKSYNARSPPCPRRDVADKENVSLYGPGRLGEELRVREKKDQGQE</sequence>
<name>A0AAV7SIP9_PLEWA</name>
<evidence type="ECO:0000313" key="2">
    <source>
        <dbReference type="EMBL" id="KAJ1163909.1"/>
    </source>
</evidence>
<protein>
    <submittedName>
        <fullName evidence="2">Uncharacterized protein</fullName>
    </submittedName>
</protein>
<keyword evidence="3" id="KW-1185">Reference proteome</keyword>
<proteinExistence type="predicted"/>
<dbReference type="Proteomes" id="UP001066276">
    <property type="component" value="Chromosome 4_2"/>
</dbReference>
<feature type="compositionally biased region" description="Basic and acidic residues" evidence="1">
    <location>
        <begin position="133"/>
        <end position="148"/>
    </location>
</feature>
<feature type="compositionally biased region" description="Basic and acidic residues" evidence="1">
    <location>
        <begin position="60"/>
        <end position="107"/>
    </location>
</feature>
<feature type="region of interest" description="Disordered" evidence="1">
    <location>
        <begin position="15"/>
        <end position="148"/>
    </location>
</feature>
<comment type="caution">
    <text evidence="2">The sequence shown here is derived from an EMBL/GenBank/DDBJ whole genome shotgun (WGS) entry which is preliminary data.</text>
</comment>
<feature type="compositionally biased region" description="Polar residues" evidence="1">
    <location>
        <begin position="15"/>
        <end position="47"/>
    </location>
</feature>
<reference evidence="2" key="1">
    <citation type="journal article" date="2022" name="bioRxiv">
        <title>Sequencing and chromosome-scale assembly of the giantPleurodeles waltlgenome.</title>
        <authorList>
            <person name="Brown T."/>
            <person name="Elewa A."/>
            <person name="Iarovenko S."/>
            <person name="Subramanian E."/>
            <person name="Araus A.J."/>
            <person name="Petzold A."/>
            <person name="Susuki M."/>
            <person name="Suzuki K.-i.T."/>
            <person name="Hayashi T."/>
            <person name="Toyoda A."/>
            <person name="Oliveira C."/>
            <person name="Osipova E."/>
            <person name="Leigh N.D."/>
            <person name="Simon A."/>
            <person name="Yun M.H."/>
        </authorList>
    </citation>
    <scope>NUCLEOTIDE SEQUENCE</scope>
    <source>
        <strain evidence="2">20211129_DDA</strain>
        <tissue evidence="2">Liver</tissue>
    </source>
</reference>
<dbReference type="EMBL" id="JANPWB010000008">
    <property type="protein sequence ID" value="KAJ1163909.1"/>
    <property type="molecule type" value="Genomic_DNA"/>
</dbReference>